<gene>
    <name evidence="2" type="ORF">B5F24_03975</name>
    <name evidence="3" type="ORF">DWX38_02615</name>
</gene>
<feature type="chain" id="PRO_5033290351" evidence="1">
    <location>
        <begin position="24"/>
        <end position="733"/>
    </location>
</feature>
<dbReference type="Gene3D" id="2.60.40.3140">
    <property type="match status" value="1"/>
</dbReference>
<evidence type="ECO:0000313" key="4">
    <source>
        <dbReference type="Proteomes" id="UP000196587"/>
    </source>
</evidence>
<dbReference type="Gene3D" id="2.60.120.1130">
    <property type="match status" value="1"/>
</dbReference>
<organism evidence="2 4">
    <name type="scientific">Bacteroides clarus</name>
    <dbReference type="NCBI Taxonomy" id="626929"/>
    <lineage>
        <taxon>Bacteria</taxon>
        <taxon>Pseudomonadati</taxon>
        <taxon>Bacteroidota</taxon>
        <taxon>Bacteroidia</taxon>
        <taxon>Bacteroidales</taxon>
        <taxon>Bacteroidaceae</taxon>
        <taxon>Bacteroides</taxon>
    </lineage>
</organism>
<dbReference type="Proteomes" id="UP000196587">
    <property type="component" value="Unassembled WGS sequence"/>
</dbReference>
<keyword evidence="1" id="KW-0732">Signal</keyword>
<evidence type="ECO:0000313" key="2">
    <source>
        <dbReference type="EMBL" id="OUP36004.1"/>
    </source>
</evidence>
<evidence type="ECO:0000313" key="3">
    <source>
        <dbReference type="EMBL" id="RGT34848.1"/>
    </source>
</evidence>
<reference evidence="2" key="2">
    <citation type="journal article" date="2018" name="BMC Genomics">
        <title>Whole genome sequencing and function prediction of 133 gut anaerobes isolated from chicken caecum in pure cultures.</title>
        <authorList>
            <person name="Medvecky M."/>
            <person name="Cejkova D."/>
            <person name="Polansky O."/>
            <person name="Karasova D."/>
            <person name="Kubasova T."/>
            <person name="Cizek A."/>
            <person name="Rychlik I."/>
        </authorList>
    </citation>
    <scope>NUCLEOTIDE SEQUENCE</scope>
    <source>
        <strain evidence="2">An189</strain>
    </source>
</reference>
<proteinExistence type="predicted"/>
<dbReference type="Proteomes" id="UP000285159">
    <property type="component" value="Unassembled WGS sequence"/>
</dbReference>
<protein>
    <submittedName>
        <fullName evidence="3">DUF3857 domain-containing protein</fullName>
    </submittedName>
</protein>
<evidence type="ECO:0000256" key="1">
    <source>
        <dbReference type="SAM" id="SignalP"/>
    </source>
</evidence>
<name>A0A1Y4JU64_9BACE</name>
<accession>A0A1Y4JU64</accession>
<sequence length="733" mass="85224">MKQNMLFLMGVLALLFITPNANADDKEKYKLFAEETRKEVWALELPEFTNTAVPEKYKDESAVILAAHSRLEVTKKTRFNVGAFLGGFHYIDREVNCRDLYRMLVQINDKAALKEFSEFDYKAEIRKKEWRYDENYQQVLGVRIIKPDGTVNEVSTDEYMTATEGRKDREQRQKLAVPGLEIGDKIDIFFFNYTSLENHNLDPFIFRFRQSHPMLSYTVHCEIDDKLTTQYRTLNGAPDFKQSKDEDGNILLDAEMKDIEQTEPGLWYNPMQQTPMTLMYITNSKMKKYTYIPESTTKKGLQANPDAAAMQEDDWDFMKQAKKYTGYGGLSNTKKGIRLLRNVKKIKKKDWTDEKKADFIYNYYHFALMTDLKSNCNNELFIIYFQGLLNWVDVPNLLGMTTHENKEPLDKLTNYRNTTWFLALPESKKYYLPPSGYLIPHEIPVRYQGRQAILEPDKEKAKKLKTKAERERLNLPAGTADDNCNITAIQADLDNTLLTVNRNEYRTGTQKEYMQEMLVKMEDVDAAYRRLLSIDKEFAEEVGKKYADDLQEAFRKGREQEKENYKWEIDFYHGENAKELLDYQMQCLGNRPDSAAFIYNVRYTMDGYIRKAGPNYVLSAGKLIGEQTRIEGKERKRSADIYMSAPRTFQWNITVNLPAGYKAAPEGVEKLNVKVENECGSFTAKAVTENGKLILNILKRYNHKVEPVANWEKLLQIQDASKAYEALSVVLKK</sequence>
<dbReference type="EMBL" id="NFKE01000002">
    <property type="protein sequence ID" value="OUP36004.1"/>
    <property type="molecule type" value="Genomic_DNA"/>
</dbReference>
<reference evidence="3 5" key="3">
    <citation type="submission" date="2018-08" db="EMBL/GenBank/DDBJ databases">
        <title>A genome reference for cultivated species of the human gut microbiota.</title>
        <authorList>
            <person name="Zou Y."/>
            <person name="Xue W."/>
            <person name="Luo G."/>
        </authorList>
    </citation>
    <scope>NUCLEOTIDE SEQUENCE [LARGE SCALE GENOMIC DNA]</scope>
    <source>
        <strain evidence="3 5">AF19-1AC</strain>
    </source>
</reference>
<feature type="signal peptide" evidence="1">
    <location>
        <begin position="1"/>
        <end position="23"/>
    </location>
</feature>
<dbReference type="EMBL" id="QRWP01000002">
    <property type="protein sequence ID" value="RGT34848.1"/>
    <property type="molecule type" value="Genomic_DNA"/>
</dbReference>
<dbReference type="RefSeq" id="WP_087412200.1">
    <property type="nucleotide sequence ID" value="NZ_CAJLSL010000002.1"/>
</dbReference>
<dbReference type="AlphaFoldDB" id="A0A1Y4JU64"/>
<evidence type="ECO:0000313" key="5">
    <source>
        <dbReference type="Proteomes" id="UP000285159"/>
    </source>
</evidence>
<comment type="caution">
    <text evidence="2">The sequence shown here is derived from an EMBL/GenBank/DDBJ whole genome shotgun (WGS) entry which is preliminary data.</text>
</comment>
<reference evidence="4" key="1">
    <citation type="submission" date="2017-04" db="EMBL/GenBank/DDBJ databases">
        <title>Function of individual gut microbiota members based on whole genome sequencing of pure cultures obtained from chicken caecum.</title>
        <authorList>
            <person name="Medvecky M."/>
            <person name="Cejkova D."/>
            <person name="Polansky O."/>
            <person name="Karasova D."/>
            <person name="Kubasova T."/>
            <person name="Cizek A."/>
            <person name="Rychlik I."/>
        </authorList>
    </citation>
    <scope>NUCLEOTIDE SEQUENCE [LARGE SCALE GENOMIC DNA]</scope>
    <source>
        <strain evidence="4">An189</strain>
    </source>
</reference>